<protein>
    <submittedName>
        <fullName evidence="2">Uncharacterized protein</fullName>
    </submittedName>
</protein>
<feature type="compositionally biased region" description="Basic residues" evidence="1">
    <location>
        <begin position="139"/>
        <end position="149"/>
    </location>
</feature>
<organism evidence="2">
    <name type="scientific">Streptomyces globisporus</name>
    <dbReference type="NCBI Taxonomy" id="1908"/>
    <lineage>
        <taxon>Bacteria</taxon>
        <taxon>Bacillati</taxon>
        <taxon>Actinomycetota</taxon>
        <taxon>Actinomycetes</taxon>
        <taxon>Kitasatosporales</taxon>
        <taxon>Streptomycetaceae</taxon>
        <taxon>Streptomyces</taxon>
    </lineage>
</organism>
<feature type="compositionally biased region" description="Polar residues" evidence="1">
    <location>
        <begin position="102"/>
        <end position="117"/>
    </location>
</feature>
<evidence type="ECO:0000256" key="1">
    <source>
        <dbReference type="SAM" id="MobiDB-lite"/>
    </source>
</evidence>
<feature type="region of interest" description="Disordered" evidence="1">
    <location>
        <begin position="1"/>
        <end position="149"/>
    </location>
</feature>
<proteinExistence type="predicted"/>
<comment type="caution">
    <text evidence="2">The sequence shown here is derived from an EMBL/GenBank/DDBJ whole genome shotgun (WGS) entry which is preliminary data.</text>
</comment>
<evidence type="ECO:0000313" key="2">
    <source>
        <dbReference type="EMBL" id="MBD2827875.1"/>
    </source>
</evidence>
<dbReference type="AlphaFoldDB" id="A0A927BJL1"/>
<name>A0A927BJL1_STRGL</name>
<gene>
    <name evidence="2" type="ORF">ID875_05075</name>
</gene>
<accession>A0A927BJL1</accession>
<sequence>MERYAEVFGERPAGLGGRRAGRRAVAAVEDRRQPALPSGESRTAIRSTNQSCTVSPSQIASTATTRPGASAARAASEGRSSGSGGVRRTRSPSASYRAWTARSASCSPTPSGRSASQTALTAVSRRSSSTAASTSWRVRSSKKSHQRLT</sequence>
<feature type="compositionally biased region" description="Low complexity" evidence="1">
    <location>
        <begin position="60"/>
        <end position="80"/>
    </location>
</feature>
<reference evidence="2" key="1">
    <citation type="journal article" date="2020" name="PLoS ONE">
        <title>Isolation and characterization of Streptomyces bacteriophages and Streptomyces strains encoding biosynthetic arsenals: Streptomyces strains and phages for antibiotic discovery.</title>
        <authorList>
            <person name="Montano E.T."/>
            <person name="Nideffer J.F."/>
            <person name="Brumage L."/>
            <person name="Erb M."/>
            <person name="Derman A.I."/>
            <person name="Davis J.P."/>
            <person name="Estrada E."/>
            <person name="Fu S."/>
            <person name="Le D."/>
            <person name="Vuppala A."/>
            <person name="Tran C."/>
            <person name="Luterstein E."/>
            <person name="Lakkaraju S."/>
            <person name="Panchagnula S."/>
            <person name="Ren C."/>
            <person name="Doan J."/>
            <person name="Tran S."/>
            <person name="Soriano J."/>
            <person name="Fujita Y."/>
            <person name="Gutala P."/>
            <person name="Fujii Q."/>
            <person name="Lee M."/>
            <person name="Bui A."/>
            <person name="Villarreal C."/>
            <person name="Shing S.R."/>
            <person name="Kim S."/>
            <person name="Freeman D."/>
            <person name="Racha V."/>
            <person name="Ho A."/>
            <person name="Kumar P."/>
            <person name="Falah K."/>
            <person name="Dawson T."/>
            <person name="Enustun E."/>
            <person name="Prichard A."/>
            <person name="Gomez A."/>
            <person name="Khanna K."/>
            <person name="Trigg S."/>
            <person name="Fernandez L."/>
            <person name="Pogliano K."/>
            <person name="Pogliano J."/>
        </authorList>
    </citation>
    <scope>NUCLEOTIDE SEQUENCE</scope>
    <source>
        <strain evidence="2">QF2</strain>
    </source>
</reference>
<dbReference type="EMBL" id="JACWUS010000001">
    <property type="protein sequence ID" value="MBD2827875.1"/>
    <property type="molecule type" value="Genomic_DNA"/>
</dbReference>
<feature type="compositionally biased region" description="Polar residues" evidence="1">
    <location>
        <begin position="40"/>
        <end position="59"/>
    </location>
</feature>
<feature type="compositionally biased region" description="Low complexity" evidence="1">
    <location>
        <begin position="118"/>
        <end position="138"/>
    </location>
</feature>